<dbReference type="AlphaFoldDB" id="A0A9X6SSC6"/>
<name>A0A9X6SSC6_BACCE</name>
<reference evidence="1 2" key="1">
    <citation type="submission" date="2017-09" db="EMBL/GenBank/DDBJ databases">
        <title>Large-scale bioinformatics analysis of Bacillus genomes uncovers conserved roles of natural products in bacterial physiology.</title>
        <authorList>
            <consortium name="Agbiome Team Llc"/>
            <person name="Bleich R.M."/>
            <person name="Grubbs K.J."/>
            <person name="Santa Maria K.C."/>
            <person name="Allen S.E."/>
            <person name="Farag S."/>
            <person name="Shank E.A."/>
            <person name="Bowers A."/>
        </authorList>
    </citation>
    <scope>NUCLEOTIDE SEQUENCE [LARGE SCALE GENOMIC DNA]</scope>
    <source>
        <strain evidence="1 2">AFS092789</strain>
    </source>
</reference>
<comment type="caution">
    <text evidence="1">The sequence shown here is derived from an EMBL/GenBank/DDBJ whole genome shotgun (WGS) entry which is preliminary data.</text>
</comment>
<evidence type="ECO:0000313" key="1">
    <source>
        <dbReference type="EMBL" id="PDZ94300.1"/>
    </source>
</evidence>
<dbReference type="RefSeq" id="WP_098007141.1">
    <property type="nucleotide sequence ID" value="NZ_NUJB01000045.1"/>
</dbReference>
<accession>A0A9X6SSC6</accession>
<sequence length="103" mass="11415">MKKMTLEDLQTGTEIVAIEAYYSGLMGSVSHVLSGDEKETENEGDEIVVDLEEVEDMEKKYPELNGTGVEQLVMGIEDIAIILEDGTALDYKGNIHLPQDLIR</sequence>
<evidence type="ECO:0000313" key="2">
    <source>
        <dbReference type="Proteomes" id="UP000219922"/>
    </source>
</evidence>
<dbReference type="Proteomes" id="UP000219922">
    <property type="component" value="Unassembled WGS sequence"/>
</dbReference>
<protein>
    <submittedName>
        <fullName evidence="1">Uncharacterized protein</fullName>
    </submittedName>
</protein>
<organism evidence="1 2">
    <name type="scientific">Bacillus cereus</name>
    <dbReference type="NCBI Taxonomy" id="1396"/>
    <lineage>
        <taxon>Bacteria</taxon>
        <taxon>Bacillati</taxon>
        <taxon>Bacillota</taxon>
        <taxon>Bacilli</taxon>
        <taxon>Bacillales</taxon>
        <taxon>Bacillaceae</taxon>
        <taxon>Bacillus</taxon>
        <taxon>Bacillus cereus group</taxon>
    </lineage>
</organism>
<dbReference type="EMBL" id="NVMX01000221">
    <property type="protein sequence ID" value="PDZ94300.1"/>
    <property type="molecule type" value="Genomic_DNA"/>
</dbReference>
<gene>
    <name evidence="1" type="ORF">CON36_34630</name>
</gene>
<proteinExistence type="predicted"/>